<dbReference type="RefSeq" id="WP_271223090.1">
    <property type="nucleotide sequence ID" value="NZ_BAAAVD010000004.1"/>
</dbReference>
<reference evidence="2" key="2">
    <citation type="submission" date="2023-01" db="EMBL/GenBank/DDBJ databases">
        <authorList>
            <person name="Sun Q."/>
            <person name="Evtushenko L."/>
        </authorList>
    </citation>
    <scope>NUCLEOTIDE SEQUENCE</scope>
    <source>
        <strain evidence="2">VKM Ac-2007</strain>
    </source>
</reference>
<dbReference type="SUPFAM" id="SSF55729">
    <property type="entry name" value="Acyl-CoA N-acyltransferases (Nat)"/>
    <property type="match status" value="1"/>
</dbReference>
<dbReference type="CDD" id="cd04301">
    <property type="entry name" value="NAT_SF"/>
    <property type="match status" value="1"/>
</dbReference>
<proteinExistence type="predicted"/>
<gene>
    <name evidence="2" type="ORF">GCM10017600_82720</name>
</gene>
<feature type="domain" description="N-acetyltransferase" evidence="1">
    <location>
        <begin position="1"/>
        <end position="162"/>
    </location>
</feature>
<dbReference type="PROSITE" id="PS51186">
    <property type="entry name" value="GNAT"/>
    <property type="match status" value="1"/>
</dbReference>
<dbReference type="AlphaFoldDB" id="A0A9W6MHH5"/>
<accession>A0A9W6MHH5</accession>
<dbReference type="Pfam" id="PF00583">
    <property type="entry name" value="Acetyltransf_1"/>
    <property type="match status" value="1"/>
</dbReference>
<dbReference type="Gene3D" id="3.40.630.30">
    <property type="match status" value="1"/>
</dbReference>
<evidence type="ECO:0000259" key="1">
    <source>
        <dbReference type="PROSITE" id="PS51186"/>
    </source>
</evidence>
<evidence type="ECO:0000313" key="2">
    <source>
        <dbReference type="EMBL" id="GLK14859.1"/>
    </source>
</evidence>
<comment type="caution">
    <text evidence="2">The sequence shown here is derived from an EMBL/GenBank/DDBJ whole genome shotgun (WGS) entry which is preliminary data.</text>
</comment>
<sequence>MLIREASTDDWPAIWPFFHAIVAAGETFTYPTDLSEEQGRDWWLLPAPDRTVVAVDDSGVVLGTAKMNRNHMGNASHIASASYMVDPAHGGRGVGRALCEHTMEWARAAGYRAMQFNAVVETNVNAVKLYRSLGFEVLGTLPEGFRHPAKGYVGLHIMHCAL</sequence>
<reference evidence="2" key="1">
    <citation type="journal article" date="2014" name="Int. J. Syst. Evol. Microbiol.">
        <title>Complete genome sequence of Corynebacterium casei LMG S-19264T (=DSM 44701T), isolated from a smear-ripened cheese.</title>
        <authorList>
            <consortium name="US DOE Joint Genome Institute (JGI-PGF)"/>
            <person name="Walter F."/>
            <person name="Albersmeier A."/>
            <person name="Kalinowski J."/>
            <person name="Ruckert C."/>
        </authorList>
    </citation>
    <scope>NUCLEOTIDE SEQUENCE</scope>
    <source>
        <strain evidence="2">VKM Ac-2007</strain>
    </source>
</reference>
<protein>
    <submittedName>
        <fullName evidence="2">N-acetyltransferase</fullName>
    </submittedName>
</protein>
<organism evidence="2 3">
    <name type="scientific">Streptosporangium carneum</name>
    <dbReference type="NCBI Taxonomy" id="47481"/>
    <lineage>
        <taxon>Bacteria</taxon>
        <taxon>Bacillati</taxon>
        <taxon>Actinomycetota</taxon>
        <taxon>Actinomycetes</taxon>
        <taxon>Streptosporangiales</taxon>
        <taxon>Streptosporangiaceae</taxon>
        <taxon>Streptosporangium</taxon>
    </lineage>
</organism>
<name>A0A9W6MHH5_9ACTN</name>
<dbReference type="EMBL" id="BSEV01000038">
    <property type="protein sequence ID" value="GLK14859.1"/>
    <property type="molecule type" value="Genomic_DNA"/>
</dbReference>
<dbReference type="InterPro" id="IPR052742">
    <property type="entry name" value="Mito_N-acetyltransferase"/>
</dbReference>
<dbReference type="GO" id="GO:0016747">
    <property type="term" value="F:acyltransferase activity, transferring groups other than amino-acyl groups"/>
    <property type="evidence" value="ECO:0007669"/>
    <property type="project" value="InterPro"/>
</dbReference>
<dbReference type="PANTHER" id="PTHR43138:SF1">
    <property type="entry name" value="N-ACETYLTRANSFERASE ACA1"/>
    <property type="match status" value="1"/>
</dbReference>
<dbReference type="InterPro" id="IPR000182">
    <property type="entry name" value="GNAT_dom"/>
</dbReference>
<dbReference type="PANTHER" id="PTHR43138">
    <property type="entry name" value="ACETYLTRANSFERASE, GNAT FAMILY"/>
    <property type="match status" value="1"/>
</dbReference>
<dbReference type="InterPro" id="IPR016181">
    <property type="entry name" value="Acyl_CoA_acyltransferase"/>
</dbReference>
<keyword evidence="3" id="KW-1185">Reference proteome</keyword>
<evidence type="ECO:0000313" key="3">
    <source>
        <dbReference type="Proteomes" id="UP001143474"/>
    </source>
</evidence>
<dbReference type="Proteomes" id="UP001143474">
    <property type="component" value="Unassembled WGS sequence"/>
</dbReference>